<dbReference type="Pfam" id="PF10088">
    <property type="entry name" value="DUF2326"/>
    <property type="match status" value="1"/>
</dbReference>
<evidence type="ECO:0000256" key="1">
    <source>
        <dbReference type="SAM" id="Coils"/>
    </source>
</evidence>
<dbReference type="Proteomes" id="UP001209076">
    <property type="component" value="Unassembled WGS sequence"/>
</dbReference>
<protein>
    <submittedName>
        <fullName evidence="3">DUF2326 domain-containing protein</fullName>
    </submittedName>
</protein>
<evidence type="ECO:0000313" key="3">
    <source>
        <dbReference type="EMBL" id="MCU0105220.1"/>
    </source>
</evidence>
<keyword evidence="1" id="KW-0175">Coiled coil</keyword>
<reference evidence="4" key="1">
    <citation type="submission" date="2023-07" db="EMBL/GenBank/DDBJ databases">
        <title>Novel Mycoplasma species identified in domestic and wild animals.</title>
        <authorList>
            <person name="Volokhov D.V."/>
            <person name="Furtak V.A."/>
            <person name="Zagorodnyaya T.A."/>
        </authorList>
    </citation>
    <scope>NUCLEOTIDE SEQUENCE [LARGE SCALE GENOMIC DNA]</scope>
    <source>
        <strain evidence="4">92-19</strain>
    </source>
</reference>
<dbReference type="EMBL" id="JAOEGN010000010">
    <property type="protein sequence ID" value="MCU0105220.1"/>
    <property type="molecule type" value="Genomic_DNA"/>
</dbReference>
<organism evidence="3 4">
    <name type="scientific">Paracholeplasma vituli</name>
    <dbReference type="NCBI Taxonomy" id="69473"/>
    <lineage>
        <taxon>Bacteria</taxon>
        <taxon>Bacillati</taxon>
        <taxon>Mycoplasmatota</taxon>
        <taxon>Mollicutes</taxon>
        <taxon>Acholeplasmatales</taxon>
        <taxon>Acholeplasmataceae</taxon>
        <taxon>Paracholeplasma</taxon>
    </lineage>
</organism>
<feature type="domain" description="DUF2326" evidence="2">
    <location>
        <begin position="172"/>
        <end position="290"/>
    </location>
</feature>
<name>A0ABT2PW80_9MOLU</name>
<evidence type="ECO:0000259" key="2">
    <source>
        <dbReference type="Pfam" id="PF10088"/>
    </source>
</evidence>
<dbReference type="RefSeq" id="WP_262096488.1">
    <property type="nucleotide sequence ID" value="NZ_JAOEGN010000010.1"/>
</dbReference>
<proteinExistence type="predicted"/>
<evidence type="ECO:0000313" key="4">
    <source>
        <dbReference type="Proteomes" id="UP001209076"/>
    </source>
</evidence>
<accession>A0ABT2PW80</accession>
<feature type="coiled-coil region" evidence="1">
    <location>
        <begin position="125"/>
        <end position="155"/>
    </location>
</feature>
<sequence length="298" mass="34376">MAEIKKQLSSLRRQRTQLNTQLESYQGDSKYTNKNFKHSYDSLKEYFPNANYEELDKVEAFHLKLANILKKEFKQSEDEINLLLSIVKEKISSLESKATHLETAPTISKAILLKYADITKKIEVLKEANKNFSEYAKLKDNLKTEKDKYDEVLKLTIISIEDTLNSLMKDYTDRLYNGEKTAPTIQITDSSHYHFFTPNDTGTGSLCRGLVIFDLVMLNNTKLPAVVHDTIILKHIEDETLEKLIELYNTSSKQVFIAFDRDTTYTKKMQSILNDSKILKLSPGGNELFGRAWNQLKK</sequence>
<feature type="coiled-coil region" evidence="1">
    <location>
        <begin position="1"/>
        <end position="28"/>
    </location>
</feature>
<dbReference type="InterPro" id="IPR018760">
    <property type="entry name" value="DUF2326"/>
</dbReference>
<keyword evidence="4" id="KW-1185">Reference proteome</keyword>
<gene>
    <name evidence="3" type="ORF">N7603_06075</name>
</gene>
<comment type="caution">
    <text evidence="3">The sequence shown here is derived from an EMBL/GenBank/DDBJ whole genome shotgun (WGS) entry which is preliminary data.</text>
</comment>